<accession>A0A1H5XYS9</accession>
<reference evidence="3" key="1">
    <citation type="submission" date="2016-10" db="EMBL/GenBank/DDBJ databases">
        <authorList>
            <person name="Varghese N."/>
            <person name="Submissions S."/>
        </authorList>
    </citation>
    <scope>NUCLEOTIDE SEQUENCE [LARGE SCALE GENOMIC DNA]</scope>
    <source>
        <strain evidence="3">DSM 22361</strain>
    </source>
</reference>
<dbReference type="GO" id="GO:0005737">
    <property type="term" value="C:cytoplasm"/>
    <property type="evidence" value="ECO:0007669"/>
    <property type="project" value="TreeGrafter"/>
</dbReference>
<dbReference type="PANTHER" id="PTHR43441">
    <property type="entry name" value="RIBOSOMAL-PROTEIN-SERINE ACETYLTRANSFERASE"/>
    <property type="match status" value="1"/>
</dbReference>
<keyword evidence="3" id="KW-1185">Reference proteome</keyword>
<dbReference type="Proteomes" id="UP000236731">
    <property type="component" value="Unassembled WGS sequence"/>
</dbReference>
<evidence type="ECO:0000313" key="3">
    <source>
        <dbReference type="Proteomes" id="UP000236731"/>
    </source>
</evidence>
<evidence type="ECO:0000313" key="2">
    <source>
        <dbReference type="EMBL" id="SEG16989.1"/>
    </source>
</evidence>
<dbReference type="InterPro" id="IPR000182">
    <property type="entry name" value="GNAT_dom"/>
</dbReference>
<dbReference type="Pfam" id="PF13302">
    <property type="entry name" value="Acetyltransf_3"/>
    <property type="match status" value="1"/>
</dbReference>
<feature type="domain" description="N-acetyltransferase" evidence="1">
    <location>
        <begin position="20"/>
        <end position="186"/>
    </location>
</feature>
<dbReference type="GO" id="GO:0008999">
    <property type="term" value="F:protein-N-terminal-alanine acetyltransferase activity"/>
    <property type="evidence" value="ECO:0007669"/>
    <property type="project" value="TreeGrafter"/>
</dbReference>
<dbReference type="EMBL" id="FNUT01000005">
    <property type="protein sequence ID" value="SEG16989.1"/>
    <property type="molecule type" value="Genomic_DNA"/>
</dbReference>
<name>A0A1H5XYS9_9SPHI</name>
<dbReference type="PANTHER" id="PTHR43441:SF12">
    <property type="entry name" value="RIBOSOMAL N-ACETYLTRANSFERASE YDAF-RELATED"/>
    <property type="match status" value="1"/>
</dbReference>
<protein>
    <submittedName>
        <fullName evidence="2">Ribosomal-protein-serine acetyltransferase</fullName>
    </submittedName>
</protein>
<keyword evidence="2" id="KW-0808">Transferase</keyword>
<dbReference type="InterPro" id="IPR016181">
    <property type="entry name" value="Acyl_CoA_acyltransferase"/>
</dbReference>
<organism evidence="2 3">
    <name type="scientific">Sphingobacterium lactis</name>
    <dbReference type="NCBI Taxonomy" id="797291"/>
    <lineage>
        <taxon>Bacteria</taxon>
        <taxon>Pseudomonadati</taxon>
        <taxon>Bacteroidota</taxon>
        <taxon>Sphingobacteriia</taxon>
        <taxon>Sphingobacteriales</taxon>
        <taxon>Sphingobacteriaceae</taxon>
        <taxon>Sphingobacterium</taxon>
    </lineage>
</organism>
<sequence length="193" mass="22301">MRFAANSILMNRKIPIDKDLSLKAVVASDAIKMYKIIDSQRKYLGEWLPFVQFTNKLDDSKGFIEIAIKHREMKRDYVYKICYKDKMIGLIGTKEIDYLNRNTEIGYWLSEEHQGKGFMTKSVHALIQALFSEVKLERIQICCAVGNEKSIAIPNRLGFKQEGIKRNGEWAGNLQFRDLIVFSLLRSDQQGTT</sequence>
<dbReference type="GO" id="GO:1990189">
    <property type="term" value="F:protein N-terminal-serine acetyltransferase activity"/>
    <property type="evidence" value="ECO:0007669"/>
    <property type="project" value="TreeGrafter"/>
</dbReference>
<dbReference type="AlphaFoldDB" id="A0A1H5XYS9"/>
<evidence type="ECO:0000259" key="1">
    <source>
        <dbReference type="PROSITE" id="PS51186"/>
    </source>
</evidence>
<proteinExistence type="predicted"/>
<dbReference type="Gene3D" id="3.40.630.30">
    <property type="match status" value="1"/>
</dbReference>
<dbReference type="PROSITE" id="PS51186">
    <property type="entry name" value="GNAT"/>
    <property type="match status" value="1"/>
</dbReference>
<gene>
    <name evidence="2" type="ORF">SAMN05421877_105175</name>
</gene>
<dbReference type="SUPFAM" id="SSF55729">
    <property type="entry name" value="Acyl-CoA N-acyltransferases (Nat)"/>
    <property type="match status" value="1"/>
</dbReference>
<dbReference type="InterPro" id="IPR051908">
    <property type="entry name" value="Ribosomal_N-acetyltransferase"/>
</dbReference>